<accession>M1W4B2</accession>
<dbReference type="VEuPathDB" id="FungiDB:CPUR_02882"/>
<proteinExistence type="predicted"/>
<comment type="caution">
    <text evidence="1">The sequence shown here is derived from an EMBL/GenBank/DDBJ whole genome shotgun (WGS) entry which is preliminary data.</text>
</comment>
<dbReference type="HOGENOM" id="CLU_1539856_0_0_1"/>
<name>M1W4B2_CLAP2</name>
<evidence type="ECO:0000313" key="2">
    <source>
        <dbReference type="Proteomes" id="UP000016801"/>
    </source>
</evidence>
<evidence type="ECO:0000313" key="1">
    <source>
        <dbReference type="EMBL" id="CCE29190.1"/>
    </source>
</evidence>
<dbReference type="OrthoDB" id="411394at2759"/>
<reference evidence="1 2" key="1">
    <citation type="journal article" date="2013" name="PLoS Genet.">
        <title>Plant-symbiotic fungi as chemical engineers: Multi-genome analysis of the Clavicipitaceae reveals dynamics of alkaloid loci.</title>
        <authorList>
            <person name="Schardl C.L."/>
            <person name="Young C.A."/>
            <person name="Hesse U."/>
            <person name="Amyotte S.G."/>
            <person name="Andreeva K."/>
            <person name="Calie P.J."/>
            <person name="Fleetwood D.J."/>
            <person name="Haws D.C."/>
            <person name="Moore N."/>
            <person name="Oeser B."/>
            <person name="Panaccione D.G."/>
            <person name="Schweri K.K."/>
            <person name="Voisey C.R."/>
            <person name="Farman M.L."/>
            <person name="Jaromczyk J.W."/>
            <person name="Roe B.A."/>
            <person name="O'Sullivan D.M."/>
            <person name="Scott B."/>
            <person name="Tudzynski P."/>
            <person name="An Z."/>
            <person name="Arnaoudova E.G."/>
            <person name="Bullock C.T."/>
            <person name="Charlton N.D."/>
            <person name="Chen L."/>
            <person name="Cox M."/>
            <person name="Dinkins R.D."/>
            <person name="Florea S."/>
            <person name="Glenn A.E."/>
            <person name="Gordon A."/>
            <person name="Gueldener U."/>
            <person name="Harris D.R."/>
            <person name="Hollin W."/>
            <person name="Jaromczyk J."/>
            <person name="Johnson R.D."/>
            <person name="Khan A.K."/>
            <person name="Leistner E."/>
            <person name="Leuchtmann A."/>
            <person name="Li C."/>
            <person name="Liu J."/>
            <person name="Liu J."/>
            <person name="Liu M."/>
            <person name="Mace W."/>
            <person name="Machado C."/>
            <person name="Nagabhyru P."/>
            <person name="Pan J."/>
            <person name="Schmid J."/>
            <person name="Sugawara K."/>
            <person name="Steiner U."/>
            <person name="Takach J.E."/>
            <person name="Tanaka E."/>
            <person name="Webb J.S."/>
            <person name="Wilson E.V."/>
            <person name="Wiseman J.L."/>
            <person name="Yoshida R."/>
            <person name="Zeng Z."/>
        </authorList>
    </citation>
    <scope>NUCLEOTIDE SEQUENCE [LARGE SCALE GENOMIC DNA]</scope>
    <source>
        <strain evidence="1 2">20.1</strain>
    </source>
</reference>
<dbReference type="EMBL" id="CAGA01000012">
    <property type="protein sequence ID" value="CCE29190.1"/>
    <property type="molecule type" value="Genomic_DNA"/>
</dbReference>
<keyword evidence="2" id="KW-1185">Reference proteome</keyword>
<sequence>MPTCGPWEGFLGEQKEIFEQVFKTIGPDLREFTRLITVEEKASNIRPIASEKELEMFVNTYFENPVRHVLEKLFSVDPEGKICNVEGKEVVFRYYYFNEDVDDMIIDILVTTIVIPDTIIDIPDTNHTIIDIPDTIIDISLVLGFDAFVVFSPCTSCTGAGSSIVSESDPRYDH</sequence>
<protein>
    <submittedName>
        <fullName evidence="1">Uncharacterized protein</fullName>
    </submittedName>
</protein>
<organism evidence="1 2">
    <name type="scientific">Claviceps purpurea (strain 20.1)</name>
    <name type="common">Ergot fungus</name>
    <name type="synonym">Sphacelia segetum</name>
    <dbReference type="NCBI Taxonomy" id="1111077"/>
    <lineage>
        <taxon>Eukaryota</taxon>
        <taxon>Fungi</taxon>
        <taxon>Dikarya</taxon>
        <taxon>Ascomycota</taxon>
        <taxon>Pezizomycotina</taxon>
        <taxon>Sordariomycetes</taxon>
        <taxon>Hypocreomycetidae</taxon>
        <taxon>Hypocreales</taxon>
        <taxon>Clavicipitaceae</taxon>
        <taxon>Claviceps</taxon>
    </lineage>
</organism>
<gene>
    <name evidence="1" type="ORF">CPUR_02882</name>
</gene>
<dbReference type="AlphaFoldDB" id="M1W4B2"/>
<dbReference type="Proteomes" id="UP000016801">
    <property type="component" value="Unassembled WGS sequence"/>
</dbReference>